<name>A0A5C6AF33_9BACT</name>
<proteinExistence type="predicted"/>
<dbReference type="OrthoDB" id="9957657at2"/>
<organism evidence="3 4">
    <name type="scientific">Botrimarina colliarenosi</name>
    <dbReference type="NCBI Taxonomy" id="2528001"/>
    <lineage>
        <taxon>Bacteria</taxon>
        <taxon>Pseudomonadati</taxon>
        <taxon>Planctomycetota</taxon>
        <taxon>Planctomycetia</taxon>
        <taxon>Pirellulales</taxon>
        <taxon>Lacipirellulaceae</taxon>
        <taxon>Botrimarina</taxon>
    </lineage>
</organism>
<feature type="compositionally biased region" description="Low complexity" evidence="1">
    <location>
        <begin position="102"/>
        <end position="124"/>
    </location>
</feature>
<evidence type="ECO:0000313" key="4">
    <source>
        <dbReference type="Proteomes" id="UP000317421"/>
    </source>
</evidence>
<feature type="region of interest" description="Disordered" evidence="1">
    <location>
        <begin position="102"/>
        <end position="186"/>
    </location>
</feature>
<evidence type="ECO:0000256" key="2">
    <source>
        <dbReference type="SAM" id="SignalP"/>
    </source>
</evidence>
<dbReference type="EMBL" id="SJPR01000002">
    <property type="protein sequence ID" value="TWT98027.1"/>
    <property type="molecule type" value="Genomic_DNA"/>
</dbReference>
<protein>
    <submittedName>
        <fullName evidence="3">Uncharacterized protein</fullName>
    </submittedName>
</protein>
<feature type="signal peptide" evidence="2">
    <location>
        <begin position="1"/>
        <end position="19"/>
    </location>
</feature>
<feature type="region of interest" description="Disordered" evidence="1">
    <location>
        <begin position="228"/>
        <end position="259"/>
    </location>
</feature>
<reference evidence="3 4" key="1">
    <citation type="submission" date="2019-02" db="EMBL/GenBank/DDBJ databases">
        <title>Deep-cultivation of Planctomycetes and their phenomic and genomic characterization uncovers novel biology.</title>
        <authorList>
            <person name="Wiegand S."/>
            <person name="Jogler M."/>
            <person name="Boedeker C."/>
            <person name="Pinto D."/>
            <person name="Vollmers J."/>
            <person name="Rivas-Marin E."/>
            <person name="Kohn T."/>
            <person name="Peeters S.H."/>
            <person name="Heuer A."/>
            <person name="Rast P."/>
            <person name="Oberbeckmann S."/>
            <person name="Bunk B."/>
            <person name="Jeske O."/>
            <person name="Meyerdierks A."/>
            <person name="Storesund J.E."/>
            <person name="Kallscheuer N."/>
            <person name="Luecker S."/>
            <person name="Lage O.M."/>
            <person name="Pohl T."/>
            <person name="Merkel B.J."/>
            <person name="Hornburger P."/>
            <person name="Mueller R.-W."/>
            <person name="Bruemmer F."/>
            <person name="Labrenz M."/>
            <person name="Spormann A.M."/>
            <person name="Op Den Camp H."/>
            <person name="Overmann J."/>
            <person name="Amann R."/>
            <person name="Jetten M.S.M."/>
            <person name="Mascher T."/>
            <person name="Medema M.H."/>
            <person name="Devos D.P."/>
            <person name="Kaster A.-K."/>
            <person name="Ovreas L."/>
            <person name="Rohde M."/>
            <person name="Galperin M.Y."/>
            <person name="Jogler C."/>
        </authorList>
    </citation>
    <scope>NUCLEOTIDE SEQUENCE [LARGE SCALE GENOMIC DNA]</scope>
    <source>
        <strain evidence="3 4">Pla108</strain>
    </source>
</reference>
<keyword evidence="4" id="KW-1185">Reference proteome</keyword>
<keyword evidence="2" id="KW-0732">Signal</keyword>
<evidence type="ECO:0000256" key="1">
    <source>
        <dbReference type="SAM" id="MobiDB-lite"/>
    </source>
</evidence>
<accession>A0A5C6AF33</accession>
<dbReference type="Proteomes" id="UP000317421">
    <property type="component" value="Unassembled WGS sequence"/>
</dbReference>
<dbReference type="PROSITE" id="PS51257">
    <property type="entry name" value="PROKAR_LIPOPROTEIN"/>
    <property type="match status" value="1"/>
</dbReference>
<feature type="chain" id="PRO_5023032393" evidence="2">
    <location>
        <begin position="20"/>
        <end position="259"/>
    </location>
</feature>
<sequence length="259" mass="25635" precursor="true">MNRYASLTLALGAVTVAAAGCTSQSTPVPNPFSTADRVPPPAMRSVEGVAPAYYPGAAAPAYPAPPAVGAAPAYGNAPAYGAAPAYNAAPPVTAPAYGAPPATSSYAPSAPGPAPGTATPYYGASTSRSAVTPGDTISVPTDAGSLRYATPEESYLARQESQPVPRAGATQLAQAPDRPTATANGWIAGSAPVRSSAIASSPRVRLPGEGWSSEPISLAAIDRTQGVPIAPLEPAPTGARPGEPAPLRVATPSGGTGWR</sequence>
<comment type="caution">
    <text evidence="3">The sequence shown here is derived from an EMBL/GenBank/DDBJ whole genome shotgun (WGS) entry which is preliminary data.</text>
</comment>
<evidence type="ECO:0000313" key="3">
    <source>
        <dbReference type="EMBL" id="TWT98027.1"/>
    </source>
</evidence>
<dbReference type="RefSeq" id="WP_146444914.1">
    <property type="nucleotide sequence ID" value="NZ_SJPR01000002.1"/>
</dbReference>
<gene>
    <name evidence="3" type="ORF">Pla108_21820</name>
</gene>
<dbReference type="AlphaFoldDB" id="A0A5C6AF33"/>